<dbReference type="InterPro" id="IPR050131">
    <property type="entry name" value="Peptidase_S8_subtilisin-like"/>
</dbReference>
<comment type="caution">
    <text evidence="10">The sequence shown here is derived from an EMBL/GenBank/DDBJ whole genome shotgun (WGS) entry which is preliminary data.</text>
</comment>
<dbReference type="PRINTS" id="PR00723">
    <property type="entry name" value="SUBTILISIN"/>
</dbReference>
<dbReference type="PROSITE" id="PS51892">
    <property type="entry name" value="SUBTILASE"/>
    <property type="match status" value="1"/>
</dbReference>
<dbReference type="GO" id="GO:0004252">
    <property type="term" value="F:serine-type endopeptidase activity"/>
    <property type="evidence" value="ECO:0007669"/>
    <property type="project" value="UniProtKB-UniRule"/>
</dbReference>
<feature type="active site" description="Charge relay system" evidence="6">
    <location>
        <position position="854"/>
    </location>
</feature>
<dbReference type="InterPro" id="IPR026444">
    <property type="entry name" value="Secre_tail"/>
</dbReference>
<evidence type="ECO:0000256" key="7">
    <source>
        <dbReference type="SAM" id="SignalP"/>
    </source>
</evidence>
<keyword evidence="2 6" id="KW-0645">Protease</keyword>
<dbReference type="OrthoDB" id="1055762at2"/>
<feature type="active site" description="Charge relay system" evidence="6">
    <location>
        <position position="632"/>
    </location>
</feature>
<reference evidence="10 11" key="1">
    <citation type="submission" date="2018-05" db="EMBL/GenBank/DDBJ databases">
        <title>Brumimicrobium oceani sp. nov., isolated from coastal sediment.</title>
        <authorList>
            <person name="Kou Y."/>
        </authorList>
    </citation>
    <scope>NUCLEOTIDE SEQUENCE [LARGE SCALE GENOMIC DNA]</scope>
    <source>
        <strain evidence="10 11">C305</strain>
    </source>
</reference>
<dbReference type="InterPro" id="IPR023828">
    <property type="entry name" value="Peptidase_S8_Ser-AS"/>
</dbReference>
<dbReference type="SUPFAM" id="SSF50998">
    <property type="entry name" value="Quinoprotein alcohol dehydrogenase-like"/>
    <property type="match status" value="1"/>
</dbReference>
<dbReference type="InterPro" id="IPR015500">
    <property type="entry name" value="Peptidase_S8_subtilisin-rel"/>
</dbReference>
<proteinExistence type="inferred from homology"/>
<feature type="domain" description="Secretion system C-terminal sorting" evidence="9">
    <location>
        <begin position="1075"/>
        <end position="1151"/>
    </location>
</feature>
<dbReference type="PROSITE" id="PS00138">
    <property type="entry name" value="SUBTILASE_SER"/>
    <property type="match status" value="1"/>
</dbReference>
<dbReference type="InterPro" id="IPR022398">
    <property type="entry name" value="Peptidase_S8_His-AS"/>
</dbReference>
<dbReference type="InterPro" id="IPR011047">
    <property type="entry name" value="Quinoprotein_ADH-like_sf"/>
</dbReference>
<evidence type="ECO:0000256" key="4">
    <source>
        <dbReference type="ARBA" id="ARBA00022801"/>
    </source>
</evidence>
<sequence length="1153" mass="126209">MKNLNKILILSVITMLVNFTAFAQNNQTMLSEYWSGPGGKIQTPIFSTLVTKTDNLRNVYVAGASLNPNTNKLDMMIQKFNFAGHLLWQTTYSGALNQDDMAADLFVDDNYNVYVTGAVAENAQNHYDLAVVKFNSNGVKQWDYFYNYGGAPLPYDAGTAITGNDDFLFVTGSSAGNNTNSDYVVIKLEAGNGNEVWAQRYDYDGFDDVPAKIKVSNTQEIIVSGGSQISENPAVWEMATIQLEPNGQFINDFRTGQSVTGGVSEVYDMTVDANGNYYIAGTKKNTSTDYDITVYKLDDNLNLIWEKTYDGDGDEDIGKGIKVDNQGNVYVSGFVTTQNEGKNYSLLKFDSYGTLDWSREYNGKNNEDDEAVNLVIKDNNKVFVTGSSIEAGNSNFVTLGYDENGELFNEIIFDGDSGLNDTPTNIGIDLDGNIIVAGQSQINGNEFENITVKYTVHEKSIDLSNGINNANELIVRFDTSAIKYSSIDRKSFVAGMLQDFVKKDVLNKLNEKTGFDWSRLDTYKIFRGMTTADSISVTRLGETHRIDDFWATLSVFIPKNENETVVIDSLSTIYPIVHFAELNYVGELFNQPNDNLYLSEQTGLYNSNHGIEVEAAWDKQVGQQSIKVGVFDSGINWRHEDFGDGTWTGTKIVGGWDYFNNTSPQNQPTPDSDGHGTAVAGIIGALRNNNIGIAGIAGGDVQNSNTGVQLFSQKINNGGTSFITMSNISSAIIEGAMHNPNSNYGYGLDIQNHSWGTTQNSNILKNAIEAAYEESCVIVVASGNDYDQTVNYPATFNDTWVLKVGANEGLTGGRADFSTFGNSLDVIAPGTNDIYATLDHNNNSGYAYNGDGTSFAAPHVAGVTALFQSEHSSNNGYPNGLAPEDVEYFLENFATTPYSGYNQEVGYGRVNADLSLKKLAFPDYYVFHGGGQSSPLQTTAAGLNVIVSNNTNGVAAGYYTADRYQVTYSFIDILPVGQTAIDTWKRYSSSIGVSAANPITGDKYFNHSPTINQNVVSVSTTTFCWHILHNSIGQSINKWIPAPPSQLKTSYSLYVKDPNSTANVDEENLESGVNIYPNPSDDQITIDYNLSENTDVRLEILDATGRQIATHVMENQSNGKQSLTVSVSHLSKGIYICNLNIGKEIISKKIIKK</sequence>
<evidence type="ECO:0000256" key="2">
    <source>
        <dbReference type="ARBA" id="ARBA00022670"/>
    </source>
</evidence>
<dbReference type="Pfam" id="PF00082">
    <property type="entry name" value="Peptidase_S8"/>
    <property type="match status" value="1"/>
</dbReference>
<accession>A0A2U2X263</accession>
<protein>
    <recommendedName>
        <fullName evidence="12">Secretion system C-terminal sorting domain-containing protein</fullName>
    </recommendedName>
</protein>
<dbReference type="Proteomes" id="UP000245370">
    <property type="component" value="Unassembled WGS sequence"/>
</dbReference>
<keyword evidence="3 7" id="KW-0732">Signal</keyword>
<dbReference type="Gene3D" id="3.40.50.200">
    <property type="entry name" value="Peptidase S8/S53 domain"/>
    <property type="match status" value="1"/>
</dbReference>
<dbReference type="InterPro" id="IPR036852">
    <property type="entry name" value="Peptidase_S8/S53_dom_sf"/>
</dbReference>
<evidence type="ECO:0000256" key="5">
    <source>
        <dbReference type="ARBA" id="ARBA00022825"/>
    </source>
</evidence>
<evidence type="ECO:0000259" key="9">
    <source>
        <dbReference type="Pfam" id="PF18962"/>
    </source>
</evidence>
<feature type="domain" description="Peptidase S8/S53" evidence="8">
    <location>
        <begin position="624"/>
        <end position="908"/>
    </location>
</feature>
<dbReference type="GO" id="GO:0006508">
    <property type="term" value="P:proteolysis"/>
    <property type="evidence" value="ECO:0007669"/>
    <property type="project" value="UniProtKB-KW"/>
</dbReference>
<evidence type="ECO:0000259" key="8">
    <source>
        <dbReference type="Pfam" id="PF00082"/>
    </source>
</evidence>
<evidence type="ECO:0000313" key="11">
    <source>
        <dbReference type="Proteomes" id="UP000245370"/>
    </source>
</evidence>
<feature type="signal peptide" evidence="7">
    <location>
        <begin position="1"/>
        <end position="23"/>
    </location>
</feature>
<reference evidence="10 11" key="2">
    <citation type="submission" date="2018-05" db="EMBL/GenBank/DDBJ databases">
        <authorList>
            <person name="Lanie J.A."/>
            <person name="Ng W.-L."/>
            <person name="Kazmierczak K.M."/>
            <person name="Andrzejewski T.M."/>
            <person name="Davidsen T.M."/>
            <person name="Wayne K.J."/>
            <person name="Tettelin H."/>
            <person name="Glass J.I."/>
            <person name="Rusch D."/>
            <person name="Podicherti R."/>
            <person name="Tsui H.-C.T."/>
            <person name="Winkler M.E."/>
        </authorList>
    </citation>
    <scope>NUCLEOTIDE SEQUENCE [LARGE SCALE GENOMIC DNA]</scope>
    <source>
        <strain evidence="10 11">C305</strain>
    </source>
</reference>
<name>A0A2U2X263_9FLAO</name>
<dbReference type="SUPFAM" id="SSF52743">
    <property type="entry name" value="Subtilisin-like"/>
    <property type="match status" value="1"/>
</dbReference>
<evidence type="ECO:0008006" key="12">
    <source>
        <dbReference type="Google" id="ProtNLM"/>
    </source>
</evidence>
<dbReference type="PANTHER" id="PTHR43806">
    <property type="entry name" value="PEPTIDASE S8"/>
    <property type="match status" value="1"/>
</dbReference>
<gene>
    <name evidence="10" type="ORF">DIT68_14435</name>
</gene>
<keyword evidence="11" id="KW-1185">Reference proteome</keyword>
<dbReference type="Pfam" id="PF18962">
    <property type="entry name" value="Por_Secre_tail"/>
    <property type="match status" value="1"/>
</dbReference>
<evidence type="ECO:0000256" key="6">
    <source>
        <dbReference type="PROSITE-ProRule" id="PRU01240"/>
    </source>
</evidence>
<feature type="active site" description="Charge relay system" evidence="6">
    <location>
        <position position="675"/>
    </location>
</feature>
<evidence type="ECO:0000313" key="10">
    <source>
        <dbReference type="EMBL" id="PWH81886.1"/>
    </source>
</evidence>
<dbReference type="PANTHER" id="PTHR43806:SF11">
    <property type="entry name" value="CEREVISIN-RELATED"/>
    <property type="match status" value="1"/>
</dbReference>
<dbReference type="PROSITE" id="PS00137">
    <property type="entry name" value="SUBTILASE_HIS"/>
    <property type="match status" value="1"/>
</dbReference>
<comment type="similarity">
    <text evidence="1 6">Belongs to the peptidase S8 family.</text>
</comment>
<dbReference type="RefSeq" id="WP_109360529.1">
    <property type="nucleotide sequence ID" value="NZ_QFRJ01000015.1"/>
</dbReference>
<evidence type="ECO:0000256" key="3">
    <source>
        <dbReference type="ARBA" id="ARBA00022729"/>
    </source>
</evidence>
<dbReference type="InterPro" id="IPR000209">
    <property type="entry name" value="Peptidase_S8/S53_dom"/>
</dbReference>
<evidence type="ECO:0000256" key="1">
    <source>
        <dbReference type="ARBA" id="ARBA00011073"/>
    </source>
</evidence>
<organism evidence="10 11">
    <name type="scientific">Brumimicrobium oceani</name>
    <dbReference type="NCBI Taxonomy" id="2100725"/>
    <lineage>
        <taxon>Bacteria</taxon>
        <taxon>Pseudomonadati</taxon>
        <taxon>Bacteroidota</taxon>
        <taxon>Flavobacteriia</taxon>
        <taxon>Flavobacteriales</taxon>
        <taxon>Crocinitomicaceae</taxon>
        <taxon>Brumimicrobium</taxon>
    </lineage>
</organism>
<feature type="chain" id="PRO_5015576532" description="Secretion system C-terminal sorting domain-containing protein" evidence="7">
    <location>
        <begin position="24"/>
        <end position="1153"/>
    </location>
</feature>
<dbReference type="AlphaFoldDB" id="A0A2U2X263"/>
<dbReference type="EMBL" id="QFRJ01000015">
    <property type="protein sequence ID" value="PWH81886.1"/>
    <property type="molecule type" value="Genomic_DNA"/>
</dbReference>
<keyword evidence="5 6" id="KW-0720">Serine protease</keyword>
<keyword evidence="4 6" id="KW-0378">Hydrolase</keyword>
<dbReference type="NCBIfam" id="TIGR04183">
    <property type="entry name" value="Por_Secre_tail"/>
    <property type="match status" value="1"/>
</dbReference>